<comment type="caution">
    <text evidence="12">The sequence shown here is derived from an EMBL/GenBank/DDBJ whole genome shotgun (WGS) entry which is preliminary data.</text>
</comment>
<dbReference type="GO" id="GO:0005737">
    <property type="term" value="C:cytoplasm"/>
    <property type="evidence" value="ECO:0007669"/>
    <property type="project" value="UniProtKB-SubCell"/>
</dbReference>
<feature type="domain" description="Mur ligase C-terminal" evidence="10">
    <location>
        <begin position="327"/>
        <end position="457"/>
    </location>
</feature>
<feature type="binding site" evidence="7">
    <location>
        <position position="152"/>
    </location>
    <ligand>
        <name>UDP-N-acetyl-alpha-D-muramoyl-L-alanyl-D-glutamate</name>
        <dbReference type="ChEBI" id="CHEBI:83900"/>
    </ligand>
</feature>
<dbReference type="GO" id="GO:0009252">
    <property type="term" value="P:peptidoglycan biosynthetic process"/>
    <property type="evidence" value="ECO:0007669"/>
    <property type="project" value="UniProtKB-UniRule"/>
</dbReference>
<protein>
    <recommendedName>
        <fullName evidence="7">UDP-N-acetylmuramoyl-L-alanyl-D-glutamate--2,6-diaminopimelate ligase</fullName>
        <ecNumber evidence="7">6.3.2.13</ecNumber>
    </recommendedName>
    <alternativeName>
        <fullName evidence="7">Meso-A2pm-adding enzyme</fullName>
    </alternativeName>
    <alternativeName>
        <fullName evidence="7">Meso-diaminopimelate-adding enzyme</fullName>
    </alternativeName>
    <alternativeName>
        <fullName evidence="7">UDP-MurNAc-L-Ala-D-Glu:meso-diaminopimelate ligase</fullName>
    </alternativeName>
    <alternativeName>
        <fullName evidence="7">UDP-MurNAc-tripeptide synthetase</fullName>
    </alternativeName>
    <alternativeName>
        <fullName evidence="7">UDP-N-acetylmuramyl-tripeptide synthetase</fullName>
    </alternativeName>
</protein>
<keyword evidence="7" id="KW-0547">Nucleotide-binding</keyword>
<feature type="modified residue" description="N6-carboxylysine" evidence="7">
    <location>
        <position position="220"/>
    </location>
</feature>
<dbReference type="PANTHER" id="PTHR23135:SF4">
    <property type="entry name" value="UDP-N-ACETYLMURAMOYL-L-ALANYL-D-GLUTAMATE--2,6-DIAMINOPIMELATE LIGASE MURE HOMOLOG, CHLOROPLASTIC"/>
    <property type="match status" value="1"/>
</dbReference>
<evidence type="ECO:0000256" key="6">
    <source>
        <dbReference type="ARBA" id="ARBA00023316"/>
    </source>
</evidence>
<dbReference type="HAMAP" id="MF_00208">
    <property type="entry name" value="MurE"/>
    <property type="match status" value="1"/>
</dbReference>
<keyword evidence="7 12" id="KW-0436">Ligase</keyword>
<keyword evidence="4 7" id="KW-0573">Peptidoglycan synthesis</keyword>
<dbReference type="GO" id="GO:0008765">
    <property type="term" value="F:UDP-N-acetylmuramoylalanyl-D-glutamate-2,6-diaminopimelate ligase activity"/>
    <property type="evidence" value="ECO:0007669"/>
    <property type="project" value="UniProtKB-UniRule"/>
</dbReference>
<dbReference type="InterPro" id="IPR000713">
    <property type="entry name" value="Mur_ligase_N"/>
</dbReference>
<feature type="binding site" evidence="7">
    <location>
        <position position="188"/>
    </location>
    <ligand>
        <name>UDP-N-acetyl-alpha-D-muramoyl-L-alanyl-D-glutamate</name>
        <dbReference type="ChEBI" id="CHEBI:83900"/>
    </ligand>
</feature>
<comment type="catalytic activity">
    <reaction evidence="7">
        <text>UDP-N-acetyl-alpha-D-muramoyl-L-alanyl-D-glutamate + meso-2,6-diaminopimelate + ATP = UDP-N-acetyl-alpha-D-muramoyl-L-alanyl-gamma-D-glutamyl-meso-2,6-diaminopimelate + ADP + phosphate + H(+)</text>
        <dbReference type="Rhea" id="RHEA:23676"/>
        <dbReference type="ChEBI" id="CHEBI:15378"/>
        <dbReference type="ChEBI" id="CHEBI:30616"/>
        <dbReference type="ChEBI" id="CHEBI:43474"/>
        <dbReference type="ChEBI" id="CHEBI:57791"/>
        <dbReference type="ChEBI" id="CHEBI:83900"/>
        <dbReference type="ChEBI" id="CHEBI:83905"/>
        <dbReference type="ChEBI" id="CHEBI:456216"/>
        <dbReference type="EC" id="6.3.2.13"/>
    </reaction>
</comment>
<dbReference type="AlphaFoldDB" id="A0A9D9IRJ3"/>
<accession>A0A9D9IRJ3</accession>
<comment type="similarity">
    <text evidence="1 7">Belongs to the MurCDEF family. MurE subfamily.</text>
</comment>
<dbReference type="NCBIfam" id="NF001126">
    <property type="entry name" value="PRK00139.1-4"/>
    <property type="match status" value="1"/>
</dbReference>
<dbReference type="NCBIfam" id="TIGR01085">
    <property type="entry name" value="murE"/>
    <property type="match status" value="1"/>
</dbReference>
<evidence type="ECO:0000259" key="10">
    <source>
        <dbReference type="Pfam" id="PF02875"/>
    </source>
</evidence>
<evidence type="ECO:0000256" key="5">
    <source>
        <dbReference type="ARBA" id="ARBA00023306"/>
    </source>
</evidence>
<feature type="binding site" evidence="7">
    <location>
        <position position="180"/>
    </location>
    <ligand>
        <name>UDP-N-acetyl-alpha-D-muramoyl-L-alanyl-D-glutamate</name>
        <dbReference type="ChEBI" id="CHEBI:83900"/>
    </ligand>
</feature>
<comment type="function">
    <text evidence="7">Catalyzes the addition of meso-diaminopimelic acid to the nucleotide precursor UDP-N-acetylmuramoyl-L-alanyl-D-glutamate (UMAG) in the biosynthesis of bacterial cell-wall peptidoglycan.</text>
</comment>
<evidence type="ECO:0000313" key="12">
    <source>
        <dbReference type="EMBL" id="MBO8476946.1"/>
    </source>
</evidence>
<comment type="pathway">
    <text evidence="7 8">Cell wall biogenesis; peptidoglycan biosynthesis.</text>
</comment>
<comment type="cofactor">
    <cofactor evidence="7">
        <name>Mg(2+)</name>
        <dbReference type="ChEBI" id="CHEBI:18420"/>
    </cofactor>
</comment>
<dbReference type="Proteomes" id="UP000823598">
    <property type="component" value="Unassembled WGS sequence"/>
</dbReference>
<dbReference type="Pfam" id="PF01225">
    <property type="entry name" value="Mur_ligase"/>
    <property type="match status" value="1"/>
</dbReference>
<dbReference type="SUPFAM" id="SSF53244">
    <property type="entry name" value="MurD-like peptide ligases, peptide-binding domain"/>
    <property type="match status" value="1"/>
</dbReference>
<reference evidence="12" key="1">
    <citation type="submission" date="2020-10" db="EMBL/GenBank/DDBJ databases">
        <authorList>
            <person name="Gilroy R."/>
        </authorList>
    </citation>
    <scope>NUCLEOTIDE SEQUENCE</scope>
    <source>
        <strain evidence="12">6919</strain>
    </source>
</reference>
<keyword evidence="3 7" id="KW-0133">Cell shape</keyword>
<proteinExistence type="inferred from homology"/>
<keyword evidence="2 7" id="KW-0132">Cell division</keyword>
<feature type="binding site" evidence="7">
    <location>
        <begin position="111"/>
        <end position="117"/>
    </location>
    <ligand>
        <name>ATP</name>
        <dbReference type="ChEBI" id="CHEBI:30616"/>
    </ligand>
</feature>
<evidence type="ECO:0000256" key="4">
    <source>
        <dbReference type="ARBA" id="ARBA00022984"/>
    </source>
</evidence>
<dbReference type="GO" id="GO:0008360">
    <property type="term" value="P:regulation of cell shape"/>
    <property type="evidence" value="ECO:0007669"/>
    <property type="project" value="UniProtKB-KW"/>
</dbReference>
<organism evidence="12 13">
    <name type="scientific">Candidatus Limisoma faecipullorum</name>
    <dbReference type="NCBI Taxonomy" id="2840854"/>
    <lineage>
        <taxon>Bacteria</taxon>
        <taxon>Pseudomonadati</taxon>
        <taxon>Bacteroidota</taxon>
        <taxon>Bacteroidia</taxon>
        <taxon>Bacteroidales</taxon>
        <taxon>Candidatus Limisoma</taxon>
    </lineage>
</organism>
<keyword evidence="7" id="KW-0460">Magnesium</keyword>
<name>A0A9D9IRJ3_9BACT</name>
<feature type="binding site" evidence="7">
    <location>
        <position position="459"/>
    </location>
    <ligand>
        <name>meso-2,6-diaminopimelate</name>
        <dbReference type="ChEBI" id="CHEBI:57791"/>
    </ligand>
</feature>
<dbReference type="SUPFAM" id="SSF63418">
    <property type="entry name" value="MurE/MurF N-terminal domain"/>
    <property type="match status" value="1"/>
</dbReference>
<evidence type="ECO:0000256" key="7">
    <source>
        <dbReference type="HAMAP-Rule" id="MF_00208"/>
    </source>
</evidence>
<dbReference type="Pfam" id="PF02875">
    <property type="entry name" value="Mur_ligase_C"/>
    <property type="match status" value="1"/>
</dbReference>
<comment type="subcellular location">
    <subcellularLocation>
        <location evidence="7 8">Cytoplasm</location>
    </subcellularLocation>
</comment>
<evidence type="ECO:0000259" key="11">
    <source>
        <dbReference type="Pfam" id="PF08245"/>
    </source>
</evidence>
<dbReference type="PANTHER" id="PTHR23135">
    <property type="entry name" value="MUR LIGASE FAMILY MEMBER"/>
    <property type="match status" value="1"/>
</dbReference>
<gene>
    <name evidence="7" type="primary">murE</name>
    <name evidence="12" type="ORF">IAB88_08130</name>
</gene>
<dbReference type="Gene3D" id="3.90.190.20">
    <property type="entry name" value="Mur ligase, C-terminal domain"/>
    <property type="match status" value="1"/>
</dbReference>
<feature type="domain" description="Mur ligase N-terminal catalytic" evidence="9">
    <location>
        <begin position="22"/>
        <end position="97"/>
    </location>
</feature>
<evidence type="ECO:0000256" key="8">
    <source>
        <dbReference type="RuleBase" id="RU004135"/>
    </source>
</evidence>
<reference evidence="12" key="2">
    <citation type="journal article" date="2021" name="PeerJ">
        <title>Extensive microbial diversity within the chicken gut microbiome revealed by metagenomics and culture.</title>
        <authorList>
            <person name="Gilroy R."/>
            <person name="Ravi A."/>
            <person name="Getino M."/>
            <person name="Pursley I."/>
            <person name="Horton D.L."/>
            <person name="Alikhan N.F."/>
            <person name="Baker D."/>
            <person name="Gharbi K."/>
            <person name="Hall N."/>
            <person name="Watson M."/>
            <person name="Adriaenssens E.M."/>
            <person name="Foster-Nyarko E."/>
            <person name="Jarju S."/>
            <person name="Secka A."/>
            <person name="Antonio M."/>
            <person name="Oren A."/>
            <person name="Chaudhuri R.R."/>
            <person name="La Ragione R."/>
            <person name="Hildebrand F."/>
            <person name="Pallen M.J."/>
        </authorList>
    </citation>
    <scope>NUCLEOTIDE SEQUENCE</scope>
    <source>
        <strain evidence="12">6919</strain>
    </source>
</reference>
<feature type="binding site" evidence="7">
    <location>
        <begin position="402"/>
        <end position="405"/>
    </location>
    <ligand>
        <name>meso-2,6-diaminopimelate</name>
        <dbReference type="ChEBI" id="CHEBI:57791"/>
    </ligand>
</feature>
<dbReference type="Gene3D" id="3.40.1390.10">
    <property type="entry name" value="MurE/MurF, N-terminal domain"/>
    <property type="match status" value="1"/>
</dbReference>
<dbReference type="SUPFAM" id="SSF53623">
    <property type="entry name" value="MurD-like peptide ligases, catalytic domain"/>
    <property type="match status" value="1"/>
</dbReference>
<feature type="binding site" evidence="7">
    <location>
        <position position="455"/>
    </location>
    <ligand>
        <name>meso-2,6-diaminopimelate</name>
        <dbReference type="ChEBI" id="CHEBI:57791"/>
    </ligand>
</feature>
<evidence type="ECO:0000256" key="3">
    <source>
        <dbReference type="ARBA" id="ARBA00022960"/>
    </source>
</evidence>
<feature type="binding site" evidence="7">
    <location>
        <position position="186"/>
    </location>
    <ligand>
        <name>UDP-N-acetyl-alpha-D-muramoyl-L-alanyl-D-glutamate</name>
        <dbReference type="ChEBI" id="CHEBI:83900"/>
    </ligand>
</feature>
<dbReference type="GO" id="GO:0071555">
    <property type="term" value="P:cell wall organization"/>
    <property type="evidence" value="ECO:0007669"/>
    <property type="project" value="UniProtKB-KW"/>
</dbReference>
<feature type="domain" description="Mur ligase central" evidence="11">
    <location>
        <begin position="109"/>
        <end position="305"/>
    </location>
</feature>
<dbReference type="EC" id="6.3.2.13" evidence="7"/>
<dbReference type="GO" id="GO:0000287">
    <property type="term" value="F:magnesium ion binding"/>
    <property type="evidence" value="ECO:0007669"/>
    <property type="project" value="UniProtKB-UniRule"/>
</dbReference>
<feature type="binding site" evidence="7">
    <location>
        <position position="30"/>
    </location>
    <ligand>
        <name>UDP-N-acetyl-alpha-D-muramoyl-L-alanyl-D-glutamate</name>
        <dbReference type="ChEBI" id="CHEBI:83900"/>
    </ligand>
</feature>
<dbReference type="Pfam" id="PF08245">
    <property type="entry name" value="Mur_ligase_M"/>
    <property type="match status" value="1"/>
</dbReference>
<keyword evidence="7" id="KW-0963">Cytoplasm</keyword>
<dbReference type="Gene3D" id="3.40.1190.10">
    <property type="entry name" value="Mur-like, catalytic domain"/>
    <property type="match status" value="1"/>
</dbReference>
<dbReference type="GO" id="GO:0051301">
    <property type="term" value="P:cell division"/>
    <property type="evidence" value="ECO:0007669"/>
    <property type="project" value="UniProtKB-KW"/>
</dbReference>
<feature type="binding site" evidence="7">
    <location>
        <begin position="153"/>
        <end position="154"/>
    </location>
    <ligand>
        <name>UDP-N-acetyl-alpha-D-muramoyl-L-alanyl-D-glutamate</name>
        <dbReference type="ChEBI" id="CHEBI:83900"/>
    </ligand>
</feature>
<evidence type="ECO:0000259" key="9">
    <source>
        <dbReference type="Pfam" id="PF01225"/>
    </source>
</evidence>
<comment type="PTM">
    <text evidence="7">Carboxylation is probably crucial for Mg(2+) binding and, consequently, for the gamma-phosphate positioning of ATP.</text>
</comment>
<sequence length="490" mass="54013">MTLAQLLSAIKPIEVAGIADKKITSVESDSRKVVKGSLFIAVPGVTTDGHKFIPEVIKSGAVAVVCERMPDNLVEGVTYIKVESSASALGFLASEWYGNPSRRLKVVGVTGTNGKTTTATLLYELVRLMGYRAGLISTVCNYVDNNPVPATQTTPDQITINRLMHEMVEAGCEYAFMEVSSHAADQRRIDGLHFTGAVFTNLTRDHLDYHKTVEAYLKAKKRFFDILPQDAFALVNADDKAGAVMLQNTAASKYTYSLRTDADFHCKIIESRLDGTLLEIGKHQVETMFTGKFNAYNLLAVYGAARLLGLGEEETLVDMSRLVPVAGRFQTFHSPMGYTAVVDYAHTPDALVNVLKSIREVVGNKGRIITVVGAGGNRDRGKRPIMAREACRLSDKLILTSDNPRFEDPNEILKDMVDGLDAGQRAATLRITDRREAIRTAAQFARKGDVVLIAGKGHENYQEVCGVKHHFDDREVVQDIFNEEKRLNKR</sequence>
<dbReference type="InterPro" id="IPR004101">
    <property type="entry name" value="Mur_ligase_C"/>
</dbReference>
<dbReference type="EMBL" id="JADIMC010000094">
    <property type="protein sequence ID" value="MBO8476946.1"/>
    <property type="molecule type" value="Genomic_DNA"/>
</dbReference>
<comment type="caution">
    <text evidence="7">Lacks conserved residue(s) required for the propagation of feature annotation.</text>
</comment>
<keyword evidence="5 7" id="KW-0131">Cell cycle</keyword>
<evidence type="ECO:0000256" key="2">
    <source>
        <dbReference type="ARBA" id="ARBA00022618"/>
    </source>
</evidence>
<dbReference type="InterPro" id="IPR036615">
    <property type="entry name" value="Mur_ligase_C_dom_sf"/>
</dbReference>
<dbReference type="InterPro" id="IPR013221">
    <property type="entry name" value="Mur_ligase_cen"/>
</dbReference>
<dbReference type="InterPro" id="IPR005761">
    <property type="entry name" value="UDP-N-AcMur-Glu-dNH2Pim_ligase"/>
</dbReference>
<dbReference type="InterPro" id="IPR035911">
    <property type="entry name" value="MurE/MurF_N"/>
</dbReference>
<keyword evidence="7" id="KW-0067">ATP-binding</keyword>
<evidence type="ECO:0000313" key="13">
    <source>
        <dbReference type="Proteomes" id="UP000823598"/>
    </source>
</evidence>
<evidence type="ECO:0000256" key="1">
    <source>
        <dbReference type="ARBA" id="ARBA00005898"/>
    </source>
</evidence>
<feature type="binding site" evidence="7">
    <location>
        <position position="378"/>
    </location>
    <ligand>
        <name>meso-2,6-diaminopimelate</name>
        <dbReference type="ChEBI" id="CHEBI:57791"/>
    </ligand>
</feature>
<dbReference type="InterPro" id="IPR036565">
    <property type="entry name" value="Mur-like_cat_sf"/>
</dbReference>
<feature type="short sequence motif" description="Meso-diaminopimelate recognition motif" evidence="7">
    <location>
        <begin position="402"/>
        <end position="405"/>
    </location>
</feature>
<dbReference type="GO" id="GO:0005524">
    <property type="term" value="F:ATP binding"/>
    <property type="evidence" value="ECO:0007669"/>
    <property type="project" value="UniProtKB-UniRule"/>
</dbReference>
<keyword evidence="6 7" id="KW-0961">Cell wall biogenesis/degradation</keyword>